<evidence type="ECO:0000256" key="1">
    <source>
        <dbReference type="ARBA" id="ARBA00022801"/>
    </source>
</evidence>
<proteinExistence type="predicted"/>
<dbReference type="Pfam" id="PF07859">
    <property type="entry name" value="Abhydrolase_3"/>
    <property type="match status" value="1"/>
</dbReference>
<evidence type="ECO:0000313" key="4">
    <source>
        <dbReference type="Proteomes" id="UP000755585"/>
    </source>
</evidence>
<organism evidence="3 4">
    <name type="scientific">Kribbella aluminosa</name>
    <dbReference type="NCBI Taxonomy" id="416017"/>
    <lineage>
        <taxon>Bacteria</taxon>
        <taxon>Bacillati</taxon>
        <taxon>Actinomycetota</taxon>
        <taxon>Actinomycetes</taxon>
        <taxon>Propionibacteriales</taxon>
        <taxon>Kribbellaceae</taxon>
        <taxon>Kribbella</taxon>
    </lineage>
</organism>
<dbReference type="PANTHER" id="PTHR48081">
    <property type="entry name" value="AB HYDROLASE SUPERFAMILY PROTEIN C4A8.06C"/>
    <property type="match status" value="1"/>
</dbReference>
<protein>
    <submittedName>
        <fullName evidence="3">Acetyl esterase/lipase</fullName>
    </submittedName>
</protein>
<dbReference type="InterPro" id="IPR013094">
    <property type="entry name" value="AB_hydrolase_3"/>
</dbReference>
<sequence>MTTYDPQLAPYVSRLPSVDLSDIVGARLEMERVRQNLGTAPTLRDVCWDDRQIGGDDGSVQVRVRVYEPVRRAAEPTPAILFLHGGGFVMGSIESEHLAAGVLAVAVGVVVVSVEYRLAPEHPYPAALEDAYLALQWAYDNCDSLGIDPRRIAVLGNSAGGGLAAALAILARDRQGPPICFQALGIPEVDDRLITRSSREFVDTPLWTRAAAELSWRYYLGELYGQDILPLTAAPGRAVPEELVGLPPAYVSAMQNDPLRDEDVNYALALMHAGAMVELHSFPGTFHGSAQVPSHVSKRHHREQVACLRQALGLLAD</sequence>
<dbReference type="PANTHER" id="PTHR48081:SF8">
    <property type="entry name" value="ALPHA_BETA HYDROLASE FOLD-3 DOMAIN-CONTAINING PROTEIN-RELATED"/>
    <property type="match status" value="1"/>
</dbReference>
<reference evidence="3 4" key="1">
    <citation type="submission" date="2021-03" db="EMBL/GenBank/DDBJ databases">
        <title>Sequencing the genomes of 1000 actinobacteria strains.</title>
        <authorList>
            <person name="Klenk H.-P."/>
        </authorList>
    </citation>
    <scope>NUCLEOTIDE SEQUENCE [LARGE SCALE GENOMIC DNA]</scope>
    <source>
        <strain evidence="3 4">DSM 18824</strain>
    </source>
</reference>
<comment type="caution">
    <text evidence="3">The sequence shown here is derived from an EMBL/GenBank/DDBJ whole genome shotgun (WGS) entry which is preliminary data.</text>
</comment>
<dbReference type="EMBL" id="JAGINT010000001">
    <property type="protein sequence ID" value="MBP2351430.1"/>
    <property type="molecule type" value="Genomic_DNA"/>
</dbReference>
<evidence type="ECO:0000313" key="3">
    <source>
        <dbReference type="EMBL" id="MBP2351430.1"/>
    </source>
</evidence>
<gene>
    <name evidence="3" type="ORF">JOF29_002513</name>
</gene>
<keyword evidence="4" id="KW-1185">Reference proteome</keyword>
<evidence type="ECO:0000259" key="2">
    <source>
        <dbReference type="Pfam" id="PF07859"/>
    </source>
</evidence>
<name>A0ABS4UII1_9ACTN</name>
<dbReference type="SUPFAM" id="SSF53474">
    <property type="entry name" value="alpha/beta-Hydrolases"/>
    <property type="match status" value="1"/>
</dbReference>
<dbReference type="Gene3D" id="3.40.50.1820">
    <property type="entry name" value="alpha/beta hydrolase"/>
    <property type="match status" value="1"/>
</dbReference>
<feature type="domain" description="Alpha/beta hydrolase fold-3" evidence="2">
    <location>
        <begin position="80"/>
        <end position="289"/>
    </location>
</feature>
<keyword evidence="1" id="KW-0378">Hydrolase</keyword>
<dbReference type="InterPro" id="IPR029058">
    <property type="entry name" value="AB_hydrolase_fold"/>
</dbReference>
<dbReference type="RefSeq" id="WP_209694330.1">
    <property type="nucleotide sequence ID" value="NZ_BAAAVU010000042.1"/>
</dbReference>
<dbReference type="InterPro" id="IPR050300">
    <property type="entry name" value="GDXG_lipolytic_enzyme"/>
</dbReference>
<accession>A0ABS4UII1</accession>
<dbReference type="Proteomes" id="UP000755585">
    <property type="component" value="Unassembled WGS sequence"/>
</dbReference>